<comment type="caution">
    <text evidence="2">The sequence shown here is derived from an EMBL/GenBank/DDBJ whole genome shotgun (WGS) entry which is preliminary data.</text>
</comment>
<feature type="compositionally biased region" description="Basic and acidic residues" evidence="1">
    <location>
        <begin position="71"/>
        <end position="83"/>
    </location>
</feature>
<gene>
    <name evidence="2" type="ORF">RCO7_07688</name>
</gene>
<dbReference type="Proteomes" id="UP000178129">
    <property type="component" value="Unassembled WGS sequence"/>
</dbReference>
<proteinExistence type="predicted"/>
<keyword evidence="3" id="KW-1185">Reference proteome</keyword>
<protein>
    <submittedName>
        <fullName evidence="2">Uncharacterized protein</fullName>
    </submittedName>
</protein>
<evidence type="ECO:0000313" key="3">
    <source>
        <dbReference type="Proteomes" id="UP000178129"/>
    </source>
</evidence>
<evidence type="ECO:0000313" key="2">
    <source>
        <dbReference type="EMBL" id="CZT12488.1"/>
    </source>
</evidence>
<feature type="region of interest" description="Disordered" evidence="1">
    <location>
        <begin position="57"/>
        <end position="84"/>
    </location>
</feature>
<dbReference type="AlphaFoldDB" id="A0A1E1LPS2"/>
<reference evidence="3" key="1">
    <citation type="submission" date="2016-03" db="EMBL/GenBank/DDBJ databases">
        <authorList>
            <person name="Ploux O."/>
        </authorList>
    </citation>
    <scope>NUCLEOTIDE SEQUENCE [LARGE SCALE GENOMIC DNA]</scope>
    <source>
        <strain evidence="3">UK7</strain>
    </source>
</reference>
<organism evidence="2 3">
    <name type="scientific">Rhynchosporium graminicola</name>
    <dbReference type="NCBI Taxonomy" id="2792576"/>
    <lineage>
        <taxon>Eukaryota</taxon>
        <taxon>Fungi</taxon>
        <taxon>Dikarya</taxon>
        <taxon>Ascomycota</taxon>
        <taxon>Pezizomycotina</taxon>
        <taxon>Leotiomycetes</taxon>
        <taxon>Helotiales</taxon>
        <taxon>Ploettnerulaceae</taxon>
        <taxon>Rhynchosporium</taxon>
    </lineage>
</organism>
<dbReference type="EMBL" id="FJUW01000072">
    <property type="protein sequence ID" value="CZT12488.1"/>
    <property type="molecule type" value="Genomic_DNA"/>
</dbReference>
<dbReference type="InParanoid" id="A0A1E1LPS2"/>
<accession>A0A1E1LPS2</accession>
<evidence type="ECO:0000256" key="1">
    <source>
        <dbReference type="SAM" id="MobiDB-lite"/>
    </source>
</evidence>
<name>A0A1E1LPS2_9HELO</name>
<sequence>MLREERDRHKQKGLCEYLVGLRNERNRILLKELLADEQPEEEDEDCNADAIEEPYSNYNFNESEEEDEDTHQEAEEENRRVGTEMENYSSLVQHLFGKYSTAIWHTPDESV</sequence>